<keyword evidence="7 15" id="KW-1133">Transmembrane helix</keyword>
<evidence type="ECO:0000256" key="15">
    <source>
        <dbReference type="HAMAP-Rule" id="MF_01398"/>
    </source>
</evidence>
<evidence type="ECO:0000256" key="3">
    <source>
        <dbReference type="ARBA" id="ARBA00022475"/>
    </source>
</evidence>
<keyword evidence="4 15" id="KW-0138">CF(0)</keyword>
<comment type="subcellular location">
    <subcellularLocation>
        <location evidence="15">Cell membrane</location>
        <topology evidence="15">Single-pass membrane protein</topology>
    </subcellularLocation>
    <subcellularLocation>
        <location evidence="14">Endomembrane system</location>
        <topology evidence="14">Single-pass membrane protein</topology>
    </subcellularLocation>
</comment>
<dbReference type="GO" id="GO:0005886">
    <property type="term" value="C:plasma membrane"/>
    <property type="evidence" value="ECO:0007669"/>
    <property type="project" value="UniProtKB-SubCell"/>
</dbReference>
<protein>
    <recommendedName>
        <fullName evidence="15">ATP synthase subunit b</fullName>
    </recommendedName>
    <alternativeName>
        <fullName evidence="15">ATP synthase F(0) sector subunit b</fullName>
    </alternativeName>
    <alternativeName>
        <fullName evidence="15">ATPase subunit I</fullName>
    </alternativeName>
    <alternativeName>
        <fullName evidence="15">F-type ATPase subunit b</fullName>
        <shortName evidence="15">F-ATPase subunit b</shortName>
    </alternativeName>
</protein>
<evidence type="ECO:0000256" key="4">
    <source>
        <dbReference type="ARBA" id="ARBA00022547"/>
    </source>
</evidence>
<keyword evidence="2 15" id="KW-0813">Transport</keyword>
<keyword evidence="10 15" id="KW-0066">ATP synthesis</keyword>
<feature type="coiled-coil region" evidence="17">
    <location>
        <begin position="51"/>
        <end position="97"/>
    </location>
</feature>
<evidence type="ECO:0000256" key="16">
    <source>
        <dbReference type="RuleBase" id="RU003848"/>
    </source>
</evidence>
<dbReference type="GO" id="GO:0045259">
    <property type="term" value="C:proton-transporting ATP synthase complex"/>
    <property type="evidence" value="ECO:0007669"/>
    <property type="project" value="UniProtKB-KW"/>
</dbReference>
<keyword evidence="5 15" id="KW-0812">Transmembrane</keyword>
<dbReference type="GO" id="GO:0046933">
    <property type="term" value="F:proton-transporting ATP synthase activity, rotational mechanism"/>
    <property type="evidence" value="ECO:0007669"/>
    <property type="project" value="UniProtKB-UniRule"/>
</dbReference>
<comment type="similarity">
    <text evidence="1 15 16">Belongs to the ATPase B chain family.</text>
</comment>
<evidence type="ECO:0000313" key="19">
    <source>
        <dbReference type="Proteomes" id="UP000824246"/>
    </source>
</evidence>
<comment type="subunit">
    <text evidence="13">F-type ATPases have 2 components, F(1) - the catalytic core - and F(0) - the membrane proton channel. F(1) has five subunits: alpha(3), beta(3), gamma(1), delta(1), epsilon(1). F(0) has four main subunits: a(1), b(2) and c(10-14). The alpha and beta chains form an alternating ring which encloses part of the gamma chain. F(1) is attached to F(0) by a central stalk formed by the gamma and epsilon chains, while a peripheral stalk is formed by the delta and b chains.</text>
</comment>
<evidence type="ECO:0000256" key="2">
    <source>
        <dbReference type="ARBA" id="ARBA00022448"/>
    </source>
</evidence>
<sequence length="165" mass="18600">MELFTPEAGLIFWMFVVFVALFAILAKFAWPVITRSMDNRADLIDKGVEYAEAAKASLENSENKAREILAEAGRQQMEILQEAAQMKTQIIEEAKKAASAEAKKIIDAAAISIEQSRKEAELQFRQEVSQFALTIAEKLVRKELSDNKAQAEMVEKLLNELEHKN</sequence>
<comment type="caution">
    <text evidence="18">The sequence shown here is derived from an EMBL/GenBank/DDBJ whole genome shotgun (WGS) entry which is preliminary data.</text>
</comment>
<evidence type="ECO:0000256" key="7">
    <source>
        <dbReference type="ARBA" id="ARBA00022989"/>
    </source>
</evidence>
<evidence type="ECO:0000256" key="13">
    <source>
        <dbReference type="ARBA" id="ARBA00026054"/>
    </source>
</evidence>
<dbReference type="CDD" id="cd06503">
    <property type="entry name" value="ATP-synt_Fo_b"/>
    <property type="match status" value="1"/>
</dbReference>
<dbReference type="NCBIfam" id="TIGR01144">
    <property type="entry name" value="ATP_synt_b"/>
    <property type="match status" value="1"/>
</dbReference>
<dbReference type="EMBL" id="DXFB01000084">
    <property type="protein sequence ID" value="HIX45189.1"/>
    <property type="molecule type" value="Genomic_DNA"/>
</dbReference>
<dbReference type="InterPro" id="IPR028987">
    <property type="entry name" value="ATP_synth_B-like_membr_sf"/>
</dbReference>
<evidence type="ECO:0000256" key="12">
    <source>
        <dbReference type="ARBA" id="ARBA00025614"/>
    </source>
</evidence>
<dbReference type="GO" id="GO:0046961">
    <property type="term" value="F:proton-transporting ATPase activity, rotational mechanism"/>
    <property type="evidence" value="ECO:0007669"/>
    <property type="project" value="TreeGrafter"/>
</dbReference>
<dbReference type="InterPro" id="IPR002146">
    <property type="entry name" value="ATP_synth_b/b'su_bac/chlpt"/>
</dbReference>
<evidence type="ECO:0000256" key="11">
    <source>
        <dbReference type="ARBA" id="ARBA00025198"/>
    </source>
</evidence>
<dbReference type="SUPFAM" id="SSF81573">
    <property type="entry name" value="F1F0 ATP synthase subunit B, membrane domain"/>
    <property type="match status" value="1"/>
</dbReference>
<keyword evidence="9 15" id="KW-0472">Membrane</keyword>
<dbReference type="Gene3D" id="1.20.5.620">
    <property type="entry name" value="F1F0 ATP synthase subunit B, membrane domain"/>
    <property type="match status" value="1"/>
</dbReference>
<comment type="function">
    <text evidence="11 15">F(1)F(0) ATP synthase produces ATP from ADP in the presence of a proton or sodium gradient. F-type ATPases consist of two structural domains, F(1) containing the extramembraneous catalytic core and F(0) containing the membrane proton channel, linked together by a central stalk and a peripheral stalk. During catalysis, ATP synthesis in the catalytic domain of F(1) is coupled via a rotary mechanism of the central stalk subunits to proton translocation.</text>
</comment>
<reference evidence="18" key="1">
    <citation type="journal article" date="2021" name="PeerJ">
        <title>Extensive microbial diversity within the chicken gut microbiome revealed by metagenomics and culture.</title>
        <authorList>
            <person name="Gilroy R."/>
            <person name="Ravi A."/>
            <person name="Getino M."/>
            <person name="Pursley I."/>
            <person name="Horton D.L."/>
            <person name="Alikhan N.F."/>
            <person name="Baker D."/>
            <person name="Gharbi K."/>
            <person name="Hall N."/>
            <person name="Watson M."/>
            <person name="Adriaenssens E.M."/>
            <person name="Foster-Nyarko E."/>
            <person name="Jarju S."/>
            <person name="Secka A."/>
            <person name="Antonio M."/>
            <person name="Oren A."/>
            <person name="Chaudhuri R.R."/>
            <person name="La Ragione R."/>
            <person name="Hildebrand F."/>
            <person name="Pallen M.J."/>
        </authorList>
    </citation>
    <scope>NUCLEOTIDE SEQUENCE</scope>
    <source>
        <strain evidence="18">ChiHjej12B11-16260</strain>
    </source>
</reference>
<evidence type="ECO:0000256" key="14">
    <source>
        <dbReference type="ARBA" id="ARBA00037847"/>
    </source>
</evidence>
<dbReference type="Pfam" id="PF00430">
    <property type="entry name" value="ATP-synt_B"/>
    <property type="match status" value="1"/>
</dbReference>
<dbReference type="AlphaFoldDB" id="A0A9D2AQ90"/>
<dbReference type="GO" id="GO:0012505">
    <property type="term" value="C:endomembrane system"/>
    <property type="evidence" value="ECO:0007669"/>
    <property type="project" value="UniProtKB-SubCell"/>
</dbReference>
<dbReference type="HAMAP" id="MF_01398">
    <property type="entry name" value="ATP_synth_b_bprime"/>
    <property type="match status" value="1"/>
</dbReference>
<keyword evidence="8 15" id="KW-0406">Ion transport</keyword>
<dbReference type="InterPro" id="IPR050059">
    <property type="entry name" value="ATP_synthase_B_chain"/>
</dbReference>
<dbReference type="PANTHER" id="PTHR33445:SF1">
    <property type="entry name" value="ATP SYNTHASE SUBUNIT B"/>
    <property type="match status" value="1"/>
</dbReference>
<evidence type="ECO:0000256" key="5">
    <source>
        <dbReference type="ARBA" id="ARBA00022692"/>
    </source>
</evidence>
<accession>A0A9D2AQ90</accession>
<organism evidence="18 19">
    <name type="scientific">Candidatus Barnesiella excrementipullorum</name>
    <dbReference type="NCBI Taxonomy" id="2838479"/>
    <lineage>
        <taxon>Bacteria</taxon>
        <taxon>Pseudomonadati</taxon>
        <taxon>Bacteroidota</taxon>
        <taxon>Bacteroidia</taxon>
        <taxon>Bacteroidales</taxon>
        <taxon>Barnesiellaceae</taxon>
        <taxon>Barnesiella</taxon>
    </lineage>
</organism>
<reference evidence="18" key="2">
    <citation type="submission" date="2021-04" db="EMBL/GenBank/DDBJ databases">
        <authorList>
            <person name="Gilroy R."/>
        </authorList>
    </citation>
    <scope>NUCLEOTIDE SEQUENCE</scope>
    <source>
        <strain evidence="18">ChiHjej12B11-16260</strain>
    </source>
</reference>
<gene>
    <name evidence="15 18" type="primary">atpF</name>
    <name evidence="18" type="ORF">H9982_03110</name>
</gene>
<evidence type="ECO:0000313" key="18">
    <source>
        <dbReference type="EMBL" id="HIX45189.1"/>
    </source>
</evidence>
<evidence type="ECO:0000256" key="9">
    <source>
        <dbReference type="ARBA" id="ARBA00023136"/>
    </source>
</evidence>
<evidence type="ECO:0000256" key="6">
    <source>
        <dbReference type="ARBA" id="ARBA00022781"/>
    </source>
</evidence>
<feature type="transmembrane region" description="Helical" evidence="15">
    <location>
        <begin position="12"/>
        <end position="30"/>
    </location>
</feature>
<keyword evidence="6 15" id="KW-0375">Hydrogen ion transport</keyword>
<comment type="subunit">
    <text evidence="15">F-type ATPases have 2 components, F(1) - the catalytic core - and F(0) - the membrane proton channel. F(1) has five subunits: alpha(3), beta(3), gamma(1), delta(1), epsilon(1). F(0) has three main subunits: a(1), b(2) and c(10-14). The alpha and beta chains form an alternating ring which encloses part of the gamma chain. F(1) is attached to F(0) by a central stalk formed by the gamma and epsilon chains, while a peripheral stalk is formed by the delta and b chains.</text>
</comment>
<comment type="function">
    <text evidence="12">Component of the F(0) channel, it forms part of the peripheral stalk, linking F(1) to F(0). The b'-subunit is a diverged and duplicated form of b found in plants and photosynthetic bacteria.</text>
</comment>
<evidence type="ECO:0000256" key="1">
    <source>
        <dbReference type="ARBA" id="ARBA00005513"/>
    </source>
</evidence>
<name>A0A9D2AQ90_9BACT</name>
<dbReference type="Proteomes" id="UP000824246">
    <property type="component" value="Unassembled WGS sequence"/>
</dbReference>
<dbReference type="PANTHER" id="PTHR33445">
    <property type="entry name" value="ATP SYNTHASE SUBUNIT B', CHLOROPLASTIC"/>
    <property type="match status" value="1"/>
</dbReference>
<keyword evidence="17" id="KW-0175">Coiled coil</keyword>
<evidence type="ECO:0000256" key="8">
    <source>
        <dbReference type="ARBA" id="ARBA00023065"/>
    </source>
</evidence>
<evidence type="ECO:0000256" key="17">
    <source>
        <dbReference type="SAM" id="Coils"/>
    </source>
</evidence>
<dbReference type="InterPro" id="IPR005864">
    <property type="entry name" value="ATP_synth_F0_bsu_bac"/>
</dbReference>
<evidence type="ECO:0000256" key="10">
    <source>
        <dbReference type="ARBA" id="ARBA00023310"/>
    </source>
</evidence>
<keyword evidence="3 15" id="KW-1003">Cell membrane</keyword>
<proteinExistence type="inferred from homology"/>